<evidence type="ECO:0000256" key="5">
    <source>
        <dbReference type="ARBA" id="ARBA00022777"/>
    </source>
</evidence>
<comment type="catalytic activity">
    <reaction evidence="1">
        <text>ATP + protein L-histidine = ADP + protein N-phospho-L-histidine.</text>
        <dbReference type="EC" id="2.7.13.3"/>
    </reaction>
</comment>
<dbReference type="InterPro" id="IPR004358">
    <property type="entry name" value="Sig_transdc_His_kin-like_C"/>
</dbReference>
<evidence type="ECO:0000313" key="10">
    <source>
        <dbReference type="Proteomes" id="UP000186309"/>
    </source>
</evidence>
<dbReference type="PRINTS" id="PR00344">
    <property type="entry name" value="BCTRLSENSOR"/>
</dbReference>
<gene>
    <name evidence="9" type="primary">phoR_3</name>
    <name evidence="9" type="ORF">BSF38_04106</name>
</gene>
<dbReference type="KEGG" id="pbor:BSF38_04106"/>
<evidence type="ECO:0000259" key="8">
    <source>
        <dbReference type="PROSITE" id="PS50109"/>
    </source>
</evidence>
<organism evidence="9 10">
    <name type="scientific">Paludisphaera borealis</name>
    <dbReference type="NCBI Taxonomy" id="1387353"/>
    <lineage>
        <taxon>Bacteria</taxon>
        <taxon>Pseudomonadati</taxon>
        <taxon>Planctomycetota</taxon>
        <taxon>Planctomycetia</taxon>
        <taxon>Isosphaerales</taxon>
        <taxon>Isosphaeraceae</taxon>
        <taxon>Paludisphaera</taxon>
    </lineage>
</organism>
<evidence type="ECO:0000256" key="3">
    <source>
        <dbReference type="ARBA" id="ARBA00022553"/>
    </source>
</evidence>
<proteinExistence type="predicted"/>
<dbReference type="InterPro" id="IPR036890">
    <property type="entry name" value="HATPase_C_sf"/>
</dbReference>
<dbReference type="SUPFAM" id="SSF55874">
    <property type="entry name" value="ATPase domain of HSP90 chaperone/DNA topoisomerase II/histidine kinase"/>
    <property type="match status" value="1"/>
</dbReference>
<dbReference type="InterPro" id="IPR050736">
    <property type="entry name" value="Sensor_HK_Regulatory"/>
</dbReference>
<reference evidence="10" key="1">
    <citation type="submission" date="2016-12" db="EMBL/GenBank/DDBJ databases">
        <title>Comparative genomics of four Isosphaeraceae planctomycetes: a common pool of plasmids and glycoside hydrolase genes.</title>
        <authorList>
            <person name="Ivanova A."/>
        </authorList>
    </citation>
    <scope>NUCLEOTIDE SEQUENCE [LARGE SCALE GENOMIC DNA]</scope>
    <source>
        <strain evidence="10">PX4</strain>
    </source>
</reference>
<evidence type="ECO:0000256" key="2">
    <source>
        <dbReference type="ARBA" id="ARBA00012438"/>
    </source>
</evidence>
<dbReference type="Proteomes" id="UP000186309">
    <property type="component" value="Chromosome"/>
</dbReference>
<keyword evidence="3" id="KW-0597">Phosphoprotein</keyword>
<dbReference type="EC" id="2.7.13.3" evidence="2"/>
<dbReference type="PANTHER" id="PTHR43711:SF26">
    <property type="entry name" value="SENSOR HISTIDINE KINASE RCSC"/>
    <property type="match status" value="1"/>
</dbReference>
<dbReference type="Pfam" id="PF02518">
    <property type="entry name" value="HATPase_c"/>
    <property type="match status" value="1"/>
</dbReference>
<dbReference type="GO" id="GO:0000155">
    <property type="term" value="F:phosphorelay sensor kinase activity"/>
    <property type="evidence" value="ECO:0007669"/>
    <property type="project" value="InterPro"/>
</dbReference>
<dbReference type="AlphaFoldDB" id="A0A1U7CUH0"/>
<protein>
    <recommendedName>
        <fullName evidence="2">histidine kinase</fullName>
        <ecNumber evidence="2">2.7.13.3</ecNumber>
    </recommendedName>
</protein>
<dbReference type="SMART" id="SM00387">
    <property type="entry name" value="HATPase_c"/>
    <property type="match status" value="1"/>
</dbReference>
<dbReference type="InterPro" id="IPR005467">
    <property type="entry name" value="His_kinase_dom"/>
</dbReference>
<accession>A0A1U7CUH0</accession>
<dbReference type="InterPro" id="IPR003594">
    <property type="entry name" value="HATPase_dom"/>
</dbReference>
<feature type="region of interest" description="Disordered" evidence="7">
    <location>
        <begin position="1"/>
        <end position="20"/>
    </location>
</feature>
<dbReference type="Gene3D" id="3.30.565.10">
    <property type="entry name" value="Histidine kinase-like ATPase, C-terminal domain"/>
    <property type="match status" value="1"/>
</dbReference>
<dbReference type="InterPro" id="IPR036097">
    <property type="entry name" value="HisK_dim/P_sf"/>
</dbReference>
<keyword evidence="10" id="KW-1185">Reference proteome</keyword>
<dbReference type="PANTHER" id="PTHR43711">
    <property type="entry name" value="TWO-COMPONENT HISTIDINE KINASE"/>
    <property type="match status" value="1"/>
</dbReference>
<dbReference type="CDD" id="cd00075">
    <property type="entry name" value="HATPase"/>
    <property type="match status" value="1"/>
</dbReference>
<dbReference type="STRING" id="1387353.BSF38_04106"/>
<sequence length="265" mass="28492">MDAHLDQPPPSHASTSSAAPLDMRFDRKELHTLLCSLSHELCRPLASLRTGFDLLIADGPDAISPEQMGHVTTMMGLCDELLLLTRSYLDYAEVVRGARTPSLGTFSIGAIVGELDRQFGPVARSRGQGWKAVTVHPDAKVVTDASRCQQVFGNLVSNAIKYTPPGGTIAVSARTDGDSWSLTVADDGPGVPAESHERIFEPFFRLPRDEHSKTEGNGLGLSICRELTAQLHGRIVVKSEVDRGTSMTVVFPKQPPAPTNALSPA</sequence>
<evidence type="ECO:0000256" key="1">
    <source>
        <dbReference type="ARBA" id="ARBA00000085"/>
    </source>
</evidence>
<dbReference type="PROSITE" id="PS50109">
    <property type="entry name" value="HIS_KIN"/>
    <property type="match status" value="1"/>
</dbReference>
<name>A0A1U7CUH0_9BACT</name>
<dbReference type="FunFam" id="3.30.565.10:FF:000006">
    <property type="entry name" value="Sensor histidine kinase WalK"/>
    <property type="match status" value="1"/>
</dbReference>
<dbReference type="SUPFAM" id="SSF47384">
    <property type="entry name" value="Homodimeric domain of signal transducing histidine kinase"/>
    <property type="match status" value="1"/>
</dbReference>
<evidence type="ECO:0000256" key="6">
    <source>
        <dbReference type="ARBA" id="ARBA00023012"/>
    </source>
</evidence>
<dbReference type="RefSeq" id="WP_076348745.1">
    <property type="nucleotide sequence ID" value="NZ_CP019082.1"/>
</dbReference>
<evidence type="ECO:0000256" key="4">
    <source>
        <dbReference type="ARBA" id="ARBA00022679"/>
    </source>
</evidence>
<dbReference type="OrthoDB" id="9773956at2"/>
<evidence type="ECO:0000256" key="7">
    <source>
        <dbReference type="SAM" id="MobiDB-lite"/>
    </source>
</evidence>
<feature type="domain" description="Histidine kinase" evidence="8">
    <location>
        <begin position="36"/>
        <end position="255"/>
    </location>
</feature>
<dbReference type="EMBL" id="CP019082">
    <property type="protein sequence ID" value="APW62558.1"/>
    <property type="molecule type" value="Genomic_DNA"/>
</dbReference>
<keyword evidence="5" id="KW-0418">Kinase</keyword>
<keyword evidence="4 9" id="KW-0808">Transferase</keyword>
<evidence type="ECO:0000313" key="9">
    <source>
        <dbReference type="EMBL" id="APW62558.1"/>
    </source>
</evidence>
<keyword evidence="6" id="KW-0902">Two-component regulatory system</keyword>